<feature type="binding site" evidence="6">
    <location>
        <position position="171"/>
    </location>
    <ligand>
        <name>a divalent metal cation</name>
        <dbReference type="ChEBI" id="CHEBI:60240"/>
        <label>2</label>
        <note>catalytic</note>
    </ligand>
</feature>
<dbReference type="GO" id="GO:0006508">
    <property type="term" value="P:proteolysis"/>
    <property type="evidence" value="ECO:0007669"/>
    <property type="project" value="UniProtKB-KW"/>
</dbReference>
<comment type="catalytic activity">
    <reaction evidence="6 7">
        <text>Release of N-terminal amino acids, preferentially methionine, from peptides and arylamides.</text>
        <dbReference type="EC" id="3.4.11.18"/>
    </reaction>
</comment>
<keyword evidence="4 6" id="KW-0479">Metal-binding</keyword>
<name>A0A934NGH5_9BACT</name>
<proteinExistence type="inferred from homology"/>
<feature type="binding site" evidence="6">
    <location>
        <position position="235"/>
    </location>
    <ligand>
        <name>a divalent metal cation</name>
        <dbReference type="ChEBI" id="CHEBI:60240"/>
        <label>1</label>
    </ligand>
</feature>
<comment type="function">
    <text evidence="1 6">Removes the N-terminal methionine from nascent proteins. The N-terminal methionine is often cleaved when the second residue in the primary sequence is small and uncharged (Met-Ala-, Cys, Gly, Pro, Ser, Thr, or Val). Requires deformylation of the N(alpha)-formylated initiator methionine before it can be hydrolyzed.</text>
</comment>
<reference evidence="9 10" key="1">
    <citation type="submission" date="2020-10" db="EMBL/GenBank/DDBJ databases">
        <title>Ca. Dormibacterota MAGs.</title>
        <authorList>
            <person name="Montgomery K."/>
        </authorList>
    </citation>
    <scope>NUCLEOTIDE SEQUENCE [LARGE SCALE GENOMIC DNA]</scope>
    <source>
        <strain evidence="9">Mitchell_Peninsula_5</strain>
    </source>
</reference>
<evidence type="ECO:0000256" key="2">
    <source>
        <dbReference type="ARBA" id="ARBA00022438"/>
    </source>
</evidence>
<dbReference type="InterPro" id="IPR036005">
    <property type="entry name" value="Creatinase/aminopeptidase-like"/>
</dbReference>
<evidence type="ECO:0000259" key="8">
    <source>
        <dbReference type="Pfam" id="PF00557"/>
    </source>
</evidence>
<dbReference type="InterPro" id="IPR001714">
    <property type="entry name" value="Pept_M24_MAP"/>
</dbReference>
<dbReference type="Proteomes" id="UP000614410">
    <property type="component" value="Unassembled WGS sequence"/>
</dbReference>
<dbReference type="PROSITE" id="PS00680">
    <property type="entry name" value="MAP_1"/>
    <property type="match status" value="1"/>
</dbReference>
<sequence>MAGAFRLKRPDEIEKMRASGKILGACLAHLASEVRPGITTLDLDREADTFIRDHGCIPGFLGYQDFPNSLCVSVNDEIVHGIPGARVIENGDLVSLDCGLILDGWWADSGLSVACGDPSAEVARLIDVTREALDRGIAAARPGNHIGDIGHAVQTYAEAEGYSLVREYVGHGIGRNMHEAPQVPNYGQPGTGNELKPGYVLAIEPMVNAGGAQVRVLADEWTVVTADGRISCYFEHTVAITDHGPEVLTLRPSHAAVA</sequence>
<evidence type="ECO:0000256" key="5">
    <source>
        <dbReference type="ARBA" id="ARBA00022801"/>
    </source>
</evidence>
<accession>A0A934NGH5</accession>
<protein>
    <recommendedName>
        <fullName evidence="6 7">Methionine aminopeptidase</fullName>
        <shortName evidence="6">MAP</shortName>
        <shortName evidence="6">MetAP</shortName>
        <ecNumber evidence="6 7">3.4.11.18</ecNumber>
    </recommendedName>
    <alternativeName>
        <fullName evidence="6">Peptidase M</fullName>
    </alternativeName>
</protein>
<dbReference type="InterPro" id="IPR002467">
    <property type="entry name" value="Pept_M24A_MAP1"/>
</dbReference>
<comment type="caution">
    <text evidence="9">The sequence shown here is derived from an EMBL/GenBank/DDBJ whole genome shotgun (WGS) entry which is preliminary data.</text>
</comment>
<evidence type="ECO:0000256" key="1">
    <source>
        <dbReference type="ARBA" id="ARBA00002521"/>
    </source>
</evidence>
<dbReference type="GO" id="GO:0004239">
    <property type="term" value="F:initiator methionyl aminopeptidase activity"/>
    <property type="evidence" value="ECO:0007669"/>
    <property type="project" value="UniProtKB-UniRule"/>
</dbReference>
<dbReference type="Gene3D" id="3.90.230.10">
    <property type="entry name" value="Creatinase/methionine aminopeptidase superfamily"/>
    <property type="match status" value="1"/>
</dbReference>
<feature type="binding site" evidence="6">
    <location>
        <position position="204"/>
    </location>
    <ligand>
        <name>a divalent metal cation</name>
        <dbReference type="ChEBI" id="CHEBI:60240"/>
        <label>2</label>
        <note>catalytic</note>
    </ligand>
</feature>
<dbReference type="CDD" id="cd01086">
    <property type="entry name" value="MetAP1"/>
    <property type="match status" value="1"/>
</dbReference>
<feature type="binding site" evidence="6">
    <location>
        <position position="235"/>
    </location>
    <ligand>
        <name>a divalent metal cation</name>
        <dbReference type="ChEBI" id="CHEBI:60240"/>
        <label>2</label>
        <note>catalytic</note>
    </ligand>
</feature>
<keyword evidence="3 6" id="KW-0645">Protease</keyword>
<dbReference type="Pfam" id="PF00557">
    <property type="entry name" value="Peptidase_M24"/>
    <property type="match status" value="1"/>
</dbReference>
<comment type="cofactor">
    <cofactor evidence="6">
        <name>Co(2+)</name>
        <dbReference type="ChEBI" id="CHEBI:48828"/>
    </cofactor>
    <cofactor evidence="6">
        <name>Zn(2+)</name>
        <dbReference type="ChEBI" id="CHEBI:29105"/>
    </cofactor>
    <cofactor evidence="6">
        <name>Mn(2+)</name>
        <dbReference type="ChEBI" id="CHEBI:29035"/>
    </cofactor>
    <cofactor evidence="6">
        <name>Fe(2+)</name>
        <dbReference type="ChEBI" id="CHEBI:29033"/>
    </cofactor>
    <text evidence="6">Binds 2 divalent metal cations per subunit. Has a high-affinity and a low affinity metal-binding site. The true nature of the physiological cofactor is under debate. The enzyme is active with cobalt, zinc, manganese or divalent iron ions. Most likely, methionine aminopeptidases function as mononuclear Fe(2+)-metalloproteases under physiological conditions, and the catalytically relevant metal-binding site has been assigned to the histidine-containing high-affinity site.</text>
</comment>
<feature type="binding site" evidence="6">
    <location>
        <position position="178"/>
    </location>
    <ligand>
        <name>substrate</name>
    </ligand>
</feature>
<dbReference type="NCBIfam" id="TIGR00500">
    <property type="entry name" value="met_pdase_I"/>
    <property type="match status" value="1"/>
</dbReference>
<feature type="binding site" evidence="6">
    <location>
        <position position="97"/>
    </location>
    <ligand>
        <name>a divalent metal cation</name>
        <dbReference type="ChEBI" id="CHEBI:60240"/>
        <label>1</label>
    </ligand>
</feature>
<evidence type="ECO:0000256" key="7">
    <source>
        <dbReference type="RuleBase" id="RU003653"/>
    </source>
</evidence>
<dbReference type="PRINTS" id="PR00599">
    <property type="entry name" value="MAPEPTIDASE"/>
</dbReference>
<dbReference type="PANTHER" id="PTHR43330">
    <property type="entry name" value="METHIONINE AMINOPEPTIDASE"/>
    <property type="match status" value="1"/>
</dbReference>
<feature type="binding site" evidence="6">
    <location>
        <position position="108"/>
    </location>
    <ligand>
        <name>a divalent metal cation</name>
        <dbReference type="ChEBI" id="CHEBI:60240"/>
        <label>2</label>
        <note>catalytic</note>
    </ligand>
</feature>
<dbReference type="InterPro" id="IPR000994">
    <property type="entry name" value="Pept_M24"/>
</dbReference>
<comment type="similarity">
    <text evidence="6">Belongs to the peptidase M24A family. Methionine aminopeptidase type 1 subfamily.</text>
</comment>
<feature type="binding site" evidence="6">
    <location>
        <position position="80"/>
    </location>
    <ligand>
        <name>substrate</name>
    </ligand>
</feature>
<feature type="domain" description="Peptidase M24" evidence="8">
    <location>
        <begin position="14"/>
        <end position="242"/>
    </location>
</feature>
<keyword evidence="5 6" id="KW-0378">Hydrolase</keyword>
<dbReference type="EC" id="3.4.11.18" evidence="6 7"/>
<evidence type="ECO:0000313" key="9">
    <source>
        <dbReference type="EMBL" id="MBJ7609995.1"/>
    </source>
</evidence>
<evidence type="ECO:0000256" key="4">
    <source>
        <dbReference type="ARBA" id="ARBA00022723"/>
    </source>
</evidence>
<dbReference type="SUPFAM" id="SSF55920">
    <property type="entry name" value="Creatinase/aminopeptidase"/>
    <property type="match status" value="1"/>
</dbReference>
<evidence type="ECO:0000256" key="6">
    <source>
        <dbReference type="HAMAP-Rule" id="MF_01974"/>
    </source>
</evidence>
<dbReference type="GO" id="GO:0070006">
    <property type="term" value="F:metalloaminopeptidase activity"/>
    <property type="evidence" value="ECO:0007669"/>
    <property type="project" value="UniProtKB-UniRule"/>
</dbReference>
<dbReference type="GO" id="GO:0046872">
    <property type="term" value="F:metal ion binding"/>
    <property type="evidence" value="ECO:0007669"/>
    <property type="project" value="UniProtKB-UniRule"/>
</dbReference>
<gene>
    <name evidence="6 9" type="primary">map</name>
    <name evidence="9" type="ORF">JF887_11290</name>
</gene>
<dbReference type="EMBL" id="JAEKNN010000054">
    <property type="protein sequence ID" value="MBJ7609995.1"/>
    <property type="molecule type" value="Genomic_DNA"/>
</dbReference>
<dbReference type="PANTHER" id="PTHR43330:SF27">
    <property type="entry name" value="METHIONINE AMINOPEPTIDASE"/>
    <property type="match status" value="1"/>
</dbReference>
<evidence type="ECO:0000256" key="3">
    <source>
        <dbReference type="ARBA" id="ARBA00022670"/>
    </source>
</evidence>
<feature type="binding site" evidence="6">
    <location>
        <position position="108"/>
    </location>
    <ligand>
        <name>a divalent metal cation</name>
        <dbReference type="ChEBI" id="CHEBI:60240"/>
        <label>1</label>
    </ligand>
</feature>
<comment type="subunit">
    <text evidence="6">Monomer.</text>
</comment>
<evidence type="ECO:0000313" key="10">
    <source>
        <dbReference type="Proteomes" id="UP000614410"/>
    </source>
</evidence>
<keyword evidence="2 6" id="KW-0031">Aminopeptidase</keyword>
<organism evidence="9 10">
    <name type="scientific">Candidatus Amunia macphersoniae</name>
    <dbReference type="NCBI Taxonomy" id="3127014"/>
    <lineage>
        <taxon>Bacteria</taxon>
        <taxon>Bacillati</taxon>
        <taxon>Candidatus Dormiibacterota</taxon>
        <taxon>Candidatus Dormibacteria</taxon>
        <taxon>Candidatus Aeolococcales</taxon>
        <taxon>Candidatus Aeolococcaceae</taxon>
        <taxon>Candidatus Amunia</taxon>
    </lineage>
</organism>
<dbReference type="HAMAP" id="MF_01974">
    <property type="entry name" value="MetAP_1"/>
    <property type="match status" value="1"/>
</dbReference>
<dbReference type="AlphaFoldDB" id="A0A934NGH5"/>
<dbReference type="GO" id="GO:0005829">
    <property type="term" value="C:cytosol"/>
    <property type="evidence" value="ECO:0007669"/>
    <property type="project" value="TreeGrafter"/>
</dbReference>